<keyword evidence="5" id="KW-0865">Zymogen</keyword>
<dbReference type="InterPro" id="IPR000169">
    <property type="entry name" value="Pept_cys_AS"/>
</dbReference>
<dbReference type="Pfam" id="PF08246">
    <property type="entry name" value="Inhibitor_I29"/>
    <property type="match status" value="1"/>
</dbReference>
<dbReference type="PRINTS" id="PR00705">
    <property type="entry name" value="PAPAIN"/>
</dbReference>
<evidence type="ECO:0000256" key="5">
    <source>
        <dbReference type="ARBA" id="ARBA00023145"/>
    </source>
</evidence>
<reference evidence="10" key="1">
    <citation type="submission" date="2021-02" db="EMBL/GenBank/DDBJ databases">
        <authorList>
            <person name="Nowell W R."/>
        </authorList>
    </citation>
    <scope>NUCLEOTIDE SEQUENCE</scope>
    <source>
        <strain evidence="10">Ploen Becks lab</strain>
    </source>
</reference>
<gene>
    <name evidence="10" type="ORF">OXX778_LOCUS10216</name>
</gene>
<dbReference type="InterPro" id="IPR025661">
    <property type="entry name" value="Pept_asp_AS"/>
</dbReference>
<evidence type="ECO:0000259" key="9">
    <source>
        <dbReference type="SMART" id="SM00848"/>
    </source>
</evidence>
<evidence type="ECO:0000313" key="11">
    <source>
        <dbReference type="Proteomes" id="UP000663879"/>
    </source>
</evidence>
<keyword evidence="4" id="KW-0788">Thiol protease</keyword>
<sequence length="373" mass="42688">MTLWRLLFLITQIGLVFNYIEIDETLPTKSNFLDWMLEHDKRYPNEEEFYHKYETFVKNHILIQKLNEVYKGKTEFRLNQFADMTPEEFRNTVLIKNLKKPFESDEEKYFPLTNLDDLPESFDWRDNDAVTPVKDQGMVGTCWAFSAVQNLEGVYRLKGNKLTSLSVEQIVDCDGYSSGEKDHADCGVYGGWPYLAFEYVKNTGGIESEEDYPYCAGVKKPCLPCSAPGYNKTECGPPVPYCLLSDSCQAKINPKKFVSNLKVVDWKRVVQNETEIAAQLLNNGPLSVALNAELLQFYFRGVFDPILCNPKALNHAVLLVGWGVQESRLFGTKPYWIVKNSWGTKWGENGYFRILRGKGKCGIHTEVVTAILE</sequence>
<dbReference type="InterPro" id="IPR013128">
    <property type="entry name" value="Peptidase_C1A"/>
</dbReference>
<dbReference type="SUPFAM" id="SSF54001">
    <property type="entry name" value="Cysteine proteinases"/>
    <property type="match status" value="1"/>
</dbReference>
<feature type="domain" description="Cathepsin propeptide inhibitor" evidence="9">
    <location>
        <begin position="32"/>
        <end position="89"/>
    </location>
</feature>
<feature type="signal peptide" evidence="7">
    <location>
        <begin position="1"/>
        <end position="18"/>
    </location>
</feature>
<dbReference type="CDD" id="cd02248">
    <property type="entry name" value="Peptidase_C1A"/>
    <property type="match status" value="1"/>
</dbReference>
<dbReference type="GO" id="GO:0006508">
    <property type="term" value="P:proteolysis"/>
    <property type="evidence" value="ECO:0007669"/>
    <property type="project" value="UniProtKB-KW"/>
</dbReference>
<dbReference type="InterPro" id="IPR039417">
    <property type="entry name" value="Peptidase_C1A_papain-like"/>
</dbReference>
<evidence type="ECO:0000256" key="7">
    <source>
        <dbReference type="SAM" id="SignalP"/>
    </source>
</evidence>
<dbReference type="PROSITE" id="PS00139">
    <property type="entry name" value="THIOL_PROTEASE_CYS"/>
    <property type="match status" value="1"/>
</dbReference>
<dbReference type="OrthoDB" id="65740at2759"/>
<dbReference type="InterPro" id="IPR038765">
    <property type="entry name" value="Papain-like_cys_pep_sf"/>
</dbReference>
<dbReference type="InterPro" id="IPR013201">
    <property type="entry name" value="Prot_inhib_I29"/>
</dbReference>
<dbReference type="GO" id="GO:0008234">
    <property type="term" value="F:cysteine-type peptidase activity"/>
    <property type="evidence" value="ECO:0007669"/>
    <property type="project" value="UniProtKB-KW"/>
</dbReference>
<comment type="similarity">
    <text evidence="1">Belongs to the peptidase C1 family.</text>
</comment>
<comment type="caution">
    <text evidence="10">The sequence shown here is derived from an EMBL/GenBank/DDBJ whole genome shotgun (WGS) entry which is preliminary data.</text>
</comment>
<protein>
    <submittedName>
        <fullName evidence="10">Uncharacterized protein</fullName>
    </submittedName>
</protein>
<keyword evidence="3" id="KW-0378">Hydrolase</keyword>
<feature type="domain" description="Peptidase C1A papain C-terminal" evidence="8">
    <location>
        <begin position="118"/>
        <end position="371"/>
    </location>
</feature>
<evidence type="ECO:0000256" key="2">
    <source>
        <dbReference type="ARBA" id="ARBA00022670"/>
    </source>
</evidence>
<proteinExistence type="inferred from homology"/>
<feature type="chain" id="PRO_5032430536" evidence="7">
    <location>
        <begin position="19"/>
        <end position="373"/>
    </location>
</feature>
<evidence type="ECO:0000256" key="6">
    <source>
        <dbReference type="ARBA" id="ARBA00023157"/>
    </source>
</evidence>
<evidence type="ECO:0000313" key="10">
    <source>
        <dbReference type="EMBL" id="CAF0876869.1"/>
    </source>
</evidence>
<keyword evidence="11" id="KW-1185">Reference proteome</keyword>
<dbReference type="EMBL" id="CAJNOC010001593">
    <property type="protein sequence ID" value="CAF0876869.1"/>
    <property type="molecule type" value="Genomic_DNA"/>
</dbReference>
<dbReference type="InterPro" id="IPR025660">
    <property type="entry name" value="Pept_his_AS"/>
</dbReference>
<dbReference type="PANTHER" id="PTHR12411">
    <property type="entry name" value="CYSTEINE PROTEASE FAMILY C1-RELATED"/>
    <property type="match status" value="1"/>
</dbReference>
<dbReference type="PROSITE" id="PS00640">
    <property type="entry name" value="THIOL_PROTEASE_ASN"/>
    <property type="match status" value="1"/>
</dbReference>
<keyword evidence="2" id="KW-0645">Protease</keyword>
<dbReference type="SMART" id="SM00848">
    <property type="entry name" value="Inhibitor_I29"/>
    <property type="match status" value="1"/>
</dbReference>
<dbReference type="SMART" id="SM00645">
    <property type="entry name" value="Pept_C1"/>
    <property type="match status" value="1"/>
</dbReference>
<organism evidence="10 11">
    <name type="scientific">Brachionus calyciflorus</name>
    <dbReference type="NCBI Taxonomy" id="104777"/>
    <lineage>
        <taxon>Eukaryota</taxon>
        <taxon>Metazoa</taxon>
        <taxon>Spiralia</taxon>
        <taxon>Gnathifera</taxon>
        <taxon>Rotifera</taxon>
        <taxon>Eurotatoria</taxon>
        <taxon>Monogononta</taxon>
        <taxon>Pseudotrocha</taxon>
        <taxon>Ploima</taxon>
        <taxon>Brachionidae</taxon>
        <taxon>Brachionus</taxon>
    </lineage>
</organism>
<accession>A0A813XYU9</accession>
<dbReference type="AlphaFoldDB" id="A0A813XYU9"/>
<dbReference type="PROSITE" id="PS00639">
    <property type="entry name" value="THIOL_PROTEASE_HIS"/>
    <property type="match status" value="1"/>
</dbReference>
<evidence type="ECO:0000256" key="3">
    <source>
        <dbReference type="ARBA" id="ARBA00022801"/>
    </source>
</evidence>
<dbReference type="Proteomes" id="UP000663879">
    <property type="component" value="Unassembled WGS sequence"/>
</dbReference>
<dbReference type="InterPro" id="IPR000668">
    <property type="entry name" value="Peptidase_C1A_C"/>
</dbReference>
<evidence type="ECO:0000256" key="1">
    <source>
        <dbReference type="ARBA" id="ARBA00008455"/>
    </source>
</evidence>
<dbReference type="Pfam" id="PF00112">
    <property type="entry name" value="Peptidase_C1"/>
    <property type="match status" value="1"/>
</dbReference>
<keyword evidence="7" id="KW-0732">Signal</keyword>
<evidence type="ECO:0000259" key="8">
    <source>
        <dbReference type="SMART" id="SM00645"/>
    </source>
</evidence>
<dbReference type="Gene3D" id="3.90.70.10">
    <property type="entry name" value="Cysteine proteinases"/>
    <property type="match status" value="1"/>
</dbReference>
<name>A0A813XYU9_9BILA</name>
<keyword evidence="6" id="KW-1015">Disulfide bond</keyword>
<evidence type="ECO:0000256" key="4">
    <source>
        <dbReference type="ARBA" id="ARBA00022807"/>
    </source>
</evidence>